<dbReference type="InterPro" id="IPR001482">
    <property type="entry name" value="T2SS/T4SS_dom"/>
</dbReference>
<gene>
    <name evidence="5" type="ORF">COV23_01120</name>
</gene>
<dbReference type="PANTHER" id="PTHR30258">
    <property type="entry name" value="TYPE II SECRETION SYSTEM PROTEIN GSPE-RELATED"/>
    <property type="match status" value="1"/>
</dbReference>
<organism evidence="5 6">
    <name type="scientific">Candidatus Wolfebacteria bacterium CG10_big_fil_rev_8_21_14_0_10_31_9</name>
    <dbReference type="NCBI Taxonomy" id="1975070"/>
    <lineage>
        <taxon>Bacteria</taxon>
        <taxon>Candidatus Wolfeibacteriota</taxon>
    </lineage>
</organism>
<dbReference type="GO" id="GO:0016887">
    <property type="term" value="F:ATP hydrolysis activity"/>
    <property type="evidence" value="ECO:0007669"/>
    <property type="project" value="TreeGrafter"/>
</dbReference>
<dbReference type="Pfam" id="PF00437">
    <property type="entry name" value="T2SSE"/>
    <property type="match status" value="1"/>
</dbReference>
<evidence type="ECO:0000256" key="2">
    <source>
        <dbReference type="ARBA" id="ARBA00022741"/>
    </source>
</evidence>
<evidence type="ECO:0000256" key="1">
    <source>
        <dbReference type="ARBA" id="ARBA00006611"/>
    </source>
</evidence>
<evidence type="ECO:0000259" key="4">
    <source>
        <dbReference type="PROSITE" id="PS00662"/>
    </source>
</evidence>
<comment type="caution">
    <text evidence="5">The sequence shown here is derived from an EMBL/GenBank/DDBJ whole genome shotgun (WGS) entry which is preliminary data.</text>
</comment>
<keyword evidence="2" id="KW-0547">Nucleotide-binding</keyword>
<accession>A0A2H0RCN7</accession>
<evidence type="ECO:0000313" key="6">
    <source>
        <dbReference type="Proteomes" id="UP000231602"/>
    </source>
</evidence>
<dbReference type="PROSITE" id="PS00662">
    <property type="entry name" value="T2SP_E"/>
    <property type="match status" value="1"/>
</dbReference>
<dbReference type="PANTHER" id="PTHR30258:SF2">
    <property type="entry name" value="COMG OPERON PROTEIN 1"/>
    <property type="match status" value="1"/>
</dbReference>
<evidence type="ECO:0000313" key="5">
    <source>
        <dbReference type="EMBL" id="PIR44200.1"/>
    </source>
</evidence>
<feature type="non-terminal residue" evidence="5">
    <location>
        <position position="1"/>
    </location>
</feature>
<evidence type="ECO:0000256" key="3">
    <source>
        <dbReference type="ARBA" id="ARBA00022840"/>
    </source>
</evidence>
<dbReference type="GO" id="GO:0005886">
    <property type="term" value="C:plasma membrane"/>
    <property type="evidence" value="ECO:0007669"/>
    <property type="project" value="TreeGrafter"/>
</dbReference>
<feature type="domain" description="Bacterial type II secretion system protein E" evidence="4">
    <location>
        <begin position="47"/>
        <end position="61"/>
    </location>
</feature>
<dbReference type="AlphaFoldDB" id="A0A2H0RCN7"/>
<dbReference type="Proteomes" id="UP000231602">
    <property type="component" value="Unassembled WGS sequence"/>
</dbReference>
<name>A0A2H0RCN7_9BACT</name>
<sequence>FLQYKKSSEIKIITIEDPIEYMLSGMEQTQVDNESGYTFANGLKSLMRQDPDVILVGEIRDKETAEIAIQAALTGHLVFSTVHANSASGAIPRLLDLNVKPASLGPALNLIIGQRLVRRVCSECSIQTTVGDDMKNKINKFINNLPPRVNKENYKDIKIFETKGCAFCNNTGFKGRSAIYELLSITSEMENLILEQKGESEFFKYAKTKQMTTMQEDGILKVISGITTFEEVEEVTGVINWA</sequence>
<dbReference type="Gene3D" id="3.40.50.300">
    <property type="entry name" value="P-loop containing nucleotide triphosphate hydrolases"/>
    <property type="match status" value="1"/>
</dbReference>
<reference evidence="5 6" key="1">
    <citation type="submission" date="2017-09" db="EMBL/GenBank/DDBJ databases">
        <title>Depth-based differentiation of microbial function through sediment-hosted aquifers and enrichment of novel symbionts in the deep terrestrial subsurface.</title>
        <authorList>
            <person name="Probst A.J."/>
            <person name="Ladd B."/>
            <person name="Jarett J.K."/>
            <person name="Geller-Mcgrath D.E."/>
            <person name="Sieber C.M."/>
            <person name="Emerson J.B."/>
            <person name="Anantharaman K."/>
            <person name="Thomas B.C."/>
            <person name="Malmstrom R."/>
            <person name="Stieglmeier M."/>
            <person name="Klingl A."/>
            <person name="Woyke T."/>
            <person name="Ryan C.M."/>
            <person name="Banfield J.F."/>
        </authorList>
    </citation>
    <scope>NUCLEOTIDE SEQUENCE [LARGE SCALE GENOMIC DNA]</scope>
    <source>
        <strain evidence="5">CG10_big_fil_rev_8_21_14_0_10_31_9</strain>
    </source>
</reference>
<protein>
    <recommendedName>
        <fullName evidence="4">Bacterial type II secretion system protein E domain-containing protein</fullName>
    </recommendedName>
</protein>
<comment type="similarity">
    <text evidence="1">Belongs to the GSP E family.</text>
</comment>
<keyword evidence="3" id="KW-0067">ATP-binding</keyword>
<dbReference type="SUPFAM" id="SSF52540">
    <property type="entry name" value="P-loop containing nucleoside triphosphate hydrolases"/>
    <property type="match status" value="1"/>
</dbReference>
<dbReference type="InterPro" id="IPR027417">
    <property type="entry name" value="P-loop_NTPase"/>
</dbReference>
<dbReference type="GO" id="GO:0005524">
    <property type="term" value="F:ATP binding"/>
    <property type="evidence" value="ECO:0007669"/>
    <property type="project" value="UniProtKB-KW"/>
</dbReference>
<dbReference type="CDD" id="cd01129">
    <property type="entry name" value="PulE-GspE-like"/>
    <property type="match status" value="1"/>
</dbReference>
<dbReference type="EMBL" id="PCXV01000020">
    <property type="protein sequence ID" value="PIR44200.1"/>
    <property type="molecule type" value="Genomic_DNA"/>
</dbReference>
<proteinExistence type="inferred from homology"/>